<evidence type="ECO:0000313" key="9">
    <source>
        <dbReference type="EMBL" id="MQL83391.1"/>
    </source>
</evidence>
<evidence type="ECO:0000256" key="4">
    <source>
        <dbReference type="ARBA" id="ARBA00022970"/>
    </source>
</evidence>
<evidence type="ECO:0000256" key="7">
    <source>
        <dbReference type="SAM" id="Phobius"/>
    </source>
</evidence>
<accession>A0A843UJ32</accession>
<evidence type="ECO:0000256" key="3">
    <source>
        <dbReference type="ARBA" id="ARBA00022692"/>
    </source>
</evidence>
<reference evidence="9" key="1">
    <citation type="submission" date="2017-07" db="EMBL/GenBank/DDBJ databases">
        <title>Taro Niue Genome Assembly and Annotation.</title>
        <authorList>
            <person name="Atibalentja N."/>
            <person name="Keating K."/>
            <person name="Fields C.J."/>
        </authorList>
    </citation>
    <scope>NUCLEOTIDE SEQUENCE</scope>
    <source>
        <strain evidence="9">Niue_2</strain>
        <tissue evidence="9">Leaf</tissue>
    </source>
</reference>
<comment type="subcellular location">
    <subcellularLocation>
        <location evidence="1">Membrane</location>
    </subcellularLocation>
</comment>
<evidence type="ECO:0000259" key="8">
    <source>
        <dbReference type="Pfam" id="PF01490"/>
    </source>
</evidence>
<keyword evidence="10" id="KW-1185">Reference proteome</keyword>
<gene>
    <name evidence="9" type="ORF">Taro_015891</name>
</gene>
<protein>
    <recommendedName>
        <fullName evidence="8">Amino acid transporter transmembrane domain-containing protein</fullName>
    </recommendedName>
</protein>
<keyword evidence="6 7" id="KW-0472">Membrane</keyword>
<sequence>MTHSDGSLFADDDGRVRTGTVWSATAHAVTAIIGSGVLAIPWSVAQLGWVLGPVALLFFSFVSYYSATLLGDCYRHPGPVEGRRNYTYTDAVRAFLGTILLQTKKHTSIYVRISHLAS</sequence>
<keyword evidence="4" id="KW-0029">Amino-acid transport</keyword>
<feature type="transmembrane region" description="Helical" evidence="7">
    <location>
        <begin position="47"/>
        <end position="67"/>
    </location>
</feature>
<name>A0A843UJ32_COLES</name>
<dbReference type="GO" id="GO:0006865">
    <property type="term" value="P:amino acid transport"/>
    <property type="evidence" value="ECO:0007669"/>
    <property type="project" value="UniProtKB-KW"/>
</dbReference>
<dbReference type="EMBL" id="NMUH01000693">
    <property type="protein sequence ID" value="MQL83391.1"/>
    <property type="molecule type" value="Genomic_DNA"/>
</dbReference>
<keyword evidence="3 7" id="KW-0812">Transmembrane</keyword>
<evidence type="ECO:0000256" key="6">
    <source>
        <dbReference type="ARBA" id="ARBA00023136"/>
    </source>
</evidence>
<dbReference type="GO" id="GO:0016020">
    <property type="term" value="C:membrane"/>
    <property type="evidence" value="ECO:0007669"/>
    <property type="project" value="UniProtKB-SubCell"/>
</dbReference>
<keyword evidence="2" id="KW-0813">Transport</keyword>
<feature type="transmembrane region" description="Helical" evidence="7">
    <location>
        <begin position="20"/>
        <end position="40"/>
    </location>
</feature>
<comment type="caution">
    <text evidence="9">The sequence shown here is derived from an EMBL/GenBank/DDBJ whole genome shotgun (WGS) entry which is preliminary data.</text>
</comment>
<proteinExistence type="predicted"/>
<dbReference type="PANTHER" id="PTHR48017">
    <property type="entry name" value="OS05G0424000 PROTEIN-RELATED"/>
    <property type="match status" value="1"/>
</dbReference>
<evidence type="ECO:0000256" key="5">
    <source>
        <dbReference type="ARBA" id="ARBA00022989"/>
    </source>
</evidence>
<dbReference type="InterPro" id="IPR013057">
    <property type="entry name" value="AA_transpt_TM"/>
</dbReference>
<evidence type="ECO:0000256" key="1">
    <source>
        <dbReference type="ARBA" id="ARBA00004370"/>
    </source>
</evidence>
<feature type="domain" description="Amino acid transporter transmembrane" evidence="8">
    <location>
        <begin position="17"/>
        <end position="100"/>
    </location>
</feature>
<evidence type="ECO:0000256" key="2">
    <source>
        <dbReference type="ARBA" id="ARBA00022448"/>
    </source>
</evidence>
<dbReference type="Proteomes" id="UP000652761">
    <property type="component" value="Unassembled WGS sequence"/>
</dbReference>
<evidence type="ECO:0000313" key="10">
    <source>
        <dbReference type="Proteomes" id="UP000652761"/>
    </source>
</evidence>
<keyword evidence="5 7" id="KW-1133">Transmembrane helix</keyword>
<dbReference type="OrthoDB" id="40134at2759"/>
<dbReference type="Pfam" id="PF01490">
    <property type="entry name" value="Aa_trans"/>
    <property type="match status" value="1"/>
</dbReference>
<dbReference type="AlphaFoldDB" id="A0A843UJ32"/>
<organism evidence="9 10">
    <name type="scientific">Colocasia esculenta</name>
    <name type="common">Wild taro</name>
    <name type="synonym">Arum esculentum</name>
    <dbReference type="NCBI Taxonomy" id="4460"/>
    <lineage>
        <taxon>Eukaryota</taxon>
        <taxon>Viridiplantae</taxon>
        <taxon>Streptophyta</taxon>
        <taxon>Embryophyta</taxon>
        <taxon>Tracheophyta</taxon>
        <taxon>Spermatophyta</taxon>
        <taxon>Magnoliopsida</taxon>
        <taxon>Liliopsida</taxon>
        <taxon>Araceae</taxon>
        <taxon>Aroideae</taxon>
        <taxon>Colocasieae</taxon>
        <taxon>Colocasia</taxon>
    </lineage>
</organism>